<evidence type="ECO:0000256" key="5">
    <source>
        <dbReference type="SAM" id="MobiDB-lite"/>
    </source>
</evidence>
<dbReference type="GO" id="GO:0016020">
    <property type="term" value="C:membrane"/>
    <property type="evidence" value="ECO:0007669"/>
    <property type="project" value="UniProtKB-SubCell"/>
</dbReference>
<gene>
    <name evidence="8" type="ORF">GA0070616_4275</name>
</gene>
<feature type="transmembrane region" description="Helical" evidence="6">
    <location>
        <begin position="87"/>
        <end position="104"/>
    </location>
</feature>
<keyword evidence="2 6" id="KW-0812">Transmembrane</keyword>
<evidence type="ECO:0000256" key="1">
    <source>
        <dbReference type="ARBA" id="ARBA00004141"/>
    </source>
</evidence>
<feature type="transmembrane region" description="Helical" evidence="6">
    <location>
        <begin position="220"/>
        <end position="238"/>
    </location>
</feature>
<keyword evidence="8" id="KW-0436">Ligase</keyword>
<evidence type="ECO:0000313" key="9">
    <source>
        <dbReference type="Proteomes" id="UP000199699"/>
    </source>
</evidence>
<dbReference type="Pfam" id="PF04932">
    <property type="entry name" value="Wzy_C"/>
    <property type="match status" value="1"/>
</dbReference>
<dbReference type="GO" id="GO:0016874">
    <property type="term" value="F:ligase activity"/>
    <property type="evidence" value="ECO:0007669"/>
    <property type="project" value="UniProtKB-KW"/>
</dbReference>
<feature type="transmembrane region" description="Helical" evidence="6">
    <location>
        <begin position="31"/>
        <end position="49"/>
    </location>
</feature>
<evidence type="ECO:0000259" key="7">
    <source>
        <dbReference type="Pfam" id="PF04932"/>
    </source>
</evidence>
<organism evidence="8 9">
    <name type="scientific">Micromonospora nigra</name>
    <dbReference type="NCBI Taxonomy" id="145857"/>
    <lineage>
        <taxon>Bacteria</taxon>
        <taxon>Bacillati</taxon>
        <taxon>Actinomycetota</taxon>
        <taxon>Actinomycetes</taxon>
        <taxon>Micromonosporales</taxon>
        <taxon>Micromonosporaceae</taxon>
        <taxon>Micromonospora</taxon>
    </lineage>
</organism>
<keyword evidence="9" id="KW-1185">Reference proteome</keyword>
<feature type="transmembrane region" description="Helical" evidence="6">
    <location>
        <begin position="195"/>
        <end position="213"/>
    </location>
</feature>
<feature type="compositionally biased region" description="Low complexity" evidence="5">
    <location>
        <begin position="379"/>
        <end position="389"/>
    </location>
</feature>
<evidence type="ECO:0000256" key="6">
    <source>
        <dbReference type="SAM" id="Phobius"/>
    </source>
</evidence>
<feature type="domain" description="O-antigen ligase-related" evidence="7">
    <location>
        <begin position="178"/>
        <end position="313"/>
    </location>
</feature>
<dbReference type="PANTHER" id="PTHR37422">
    <property type="entry name" value="TEICHURONIC ACID BIOSYNTHESIS PROTEIN TUAE"/>
    <property type="match status" value="1"/>
</dbReference>
<feature type="transmembrane region" description="Helical" evidence="6">
    <location>
        <begin position="173"/>
        <end position="189"/>
    </location>
</feature>
<dbReference type="STRING" id="145857.GA0070616_4275"/>
<feature type="transmembrane region" description="Helical" evidence="6">
    <location>
        <begin position="302"/>
        <end position="323"/>
    </location>
</feature>
<name>A0A1C6SPS3_9ACTN</name>
<dbReference type="InterPro" id="IPR007016">
    <property type="entry name" value="O-antigen_ligase-rel_domated"/>
</dbReference>
<protein>
    <submittedName>
        <fullName evidence="8">O-antigen ligase</fullName>
    </submittedName>
</protein>
<sequence>MHTTRNIRSWVQAVALALLLVGTLLPGGGLPVFTLTAVVLVPILLWLIVTDLRVVHRAVPCVLILAAVVAVPAVLASPTTDYGSTKVTGFLLFTLPTALAVVLIRDRRDITTWAKVWVASGCLLAVVALVGEVDPAGRAIGDGDSNPIWLARAIGSPAVALLWLTYRRALPRVAVVGAVVLLGAGLNATGSRGPVVALAIATLITVTLSSPAARTGRAAAVILSTAAALYLVLAFQLVPATSRLGAVLYDPRGELEASQRIELARPTIELIKAHPGGVGFGSWADHVTILLHRYPHNLFLEVFAEAGWIPGAALLALVAWVMVRLWRASGAEPTAVLCLALLVFETTCVSVSGDLNARTFYFVLTLGYAVSYWTRTAAPPRTTRPAPTTSWPQAQPMVPSGPARR</sequence>
<keyword evidence="3 6" id="KW-1133">Transmembrane helix</keyword>
<feature type="transmembrane region" description="Helical" evidence="6">
    <location>
        <begin position="58"/>
        <end position="75"/>
    </location>
</feature>
<dbReference type="PANTHER" id="PTHR37422:SF13">
    <property type="entry name" value="LIPOPOLYSACCHARIDE BIOSYNTHESIS PROTEIN PA4999-RELATED"/>
    <property type="match status" value="1"/>
</dbReference>
<dbReference type="EMBL" id="FMHT01000003">
    <property type="protein sequence ID" value="SCL31510.1"/>
    <property type="molecule type" value="Genomic_DNA"/>
</dbReference>
<reference evidence="8 9" key="1">
    <citation type="submission" date="2016-06" db="EMBL/GenBank/DDBJ databases">
        <authorList>
            <person name="Kjaerup R.B."/>
            <person name="Dalgaard T.S."/>
            <person name="Juul-Madsen H.R."/>
        </authorList>
    </citation>
    <scope>NUCLEOTIDE SEQUENCE [LARGE SCALE GENOMIC DNA]</scope>
    <source>
        <strain evidence="8 9">DSM 43818</strain>
    </source>
</reference>
<dbReference type="InterPro" id="IPR051533">
    <property type="entry name" value="WaaL-like"/>
</dbReference>
<dbReference type="AlphaFoldDB" id="A0A1C6SPS3"/>
<feature type="transmembrane region" description="Helical" evidence="6">
    <location>
        <begin position="7"/>
        <end position="25"/>
    </location>
</feature>
<dbReference type="RefSeq" id="WP_175440146.1">
    <property type="nucleotide sequence ID" value="NZ_FMHT01000003.1"/>
</dbReference>
<evidence type="ECO:0000256" key="2">
    <source>
        <dbReference type="ARBA" id="ARBA00022692"/>
    </source>
</evidence>
<feature type="transmembrane region" description="Helical" evidence="6">
    <location>
        <begin position="148"/>
        <end position="166"/>
    </location>
</feature>
<evidence type="ECO:0000256" key="4">
    <source>
        <dbReference type="ARBA" id="ARBA00023136"/>
    </source>
</evidence>
<comment type="subcellular location">
    <subcellularLocation>
        <location evidence="1">Membrane</location>
        <topology evidence="1">Multi-pass membrane protein</topology>
    </subcellularLocation>
</comment>
<feature type="transmembrane region" description="Helical" evidence="6">
    <location>
        <begin position="116"/>
        <end position="133"/>
    </location>
</feature>
<evidence type="ECO:0000256" key="3">
    <source>
        <dbReference type="ARBA" id="ARBA00022989"/>
    </source>
</evidence>
<proteinExistence type="predicted"/>
<evidence type="ECO:0000313" key="8">
    <source>
        <dbReference type="EMBL" id="SCL31510.1"/>
    </source>
</evidence>
<keyword evidence="4 6" id="KW-0472">Membrane</keyword>
<feature type="region of interest" description="Disordered" evidence="5">
    <location>
        <begin position="379"/>
        <end position="405"/>
    </location>
</feature>
<accession>A0A1C6SPS3</accession>
<dbReference type="Proteomes" id="UP000199699">
    <property type="component" value="Unassembled WGS sequence"/>
</dbReference>